<keyword evidence="2" id="KW-1185">Reference proteome</keyword>
<reference evidence="1 2" key="1">
    <citation type="journal article" date="2019" name="BMC Genomics">
        <title>New insights from Opisthorchis felineus genome: update on genomics of the epidemiologically important liver flukes.</title>
        <authorList>
            <person name="Ershov N.I."/>
            <person name="Mordvinov V.A."/>
            <person name="Prokhortchouk E.B."/>
            <person name="Pakharukova M.Y."/>
            <person name="Gunbin K.V."/>
            <person name="Ustyantsev K."/>
            <person name="Genaev M.A."/>
            <person name="Blinov A.G."/>
            <person name="Mazur A."/>
            <person name="Boulygina E."/>
            <person name="Tsygankova S."/>
            <person name="Khrameeva E."/>
            <person name="Chekanov N."/>
            <person name="Fan G."/>
            <person name="Xiao A."/>
            <person name="Zhang H."/>
            <person name="Xu X."/>
            <person name="Yang H."/>
            <person name="Solovyev V."/>
            <person name="Lee S.M."/>
            <person name="Liu X."/>
            <person name="Afonnikov D.A."/>
            <person name="Skryabin K.G."/>
        </authorList>
    </citation>
    <scope>NUCLEOTIDE SEQUENCE [LARGE SCALE GENOMIC DNA]</scope>
    <source>
        <strain evidence="1">AK-0245</strain>
        <tissue evidence="1">Whole organism</tissue>
    </source>
</reference>
<evidence type="ECO:0000313" key="2">
    <source>
        <dbReference type="Proteomes" id="UP000308267"/>
    </source>
</evidence>
<dbReference type="Proteomes" id="UP000308267">
    <property type="component" value="Unassembled WGS sequence"/>
</dbReference>
<sequence length="109" mass="12343">MSWRSVEKPVCPSLPKGVLHPIPIIRGPADEDDHEVGLLRNRNRQSSLACLLHASNFTPLATEPVRTRIKRLFPPCRFHSFVTCVLGQPCPLNTHHEVQNLSATNWSDW</sequence>
<proteinExistence type="predicted"/>
<comment type="caution">
    <text evidence="1">The sequence shown here is derived from an EMBL/GenBank/DDBJ whole genome shotgun (WGS) entry which is preliminary data.</text>
</comment>
<evidence type="ECO:0000313" key="1">
    <source>
        <dbReference type="EMBL" id="TGZ75581.1"/>
    </source>
</evidence>
<organism evidence="1 2">
    <name type="scientific">Opisthorchis felineus</name>
    <dbReference type="NCBI Taxonomy" id="147828"/>
    <lineage>
        <taxon>Eukaryota</taxon>
        <taxon>Metazoa</taxon>
        <taxon>Spiralia</taxon>
        <taxon>Lophotrochozoa</taxon>
        <taxon>Platyhelminthes</taxon>
        <taxon>Trematoda</taxon>
        <taxon>Digenea</taxon>
        <taxon>Opisthorchiida</taxon>
        <taxon>Opisthorchiata</taxon>
        <taxon>Opisthorchiidae</taxon>
        <taxon>Opisthorchis</taxon>
    </lineage>
</organism>
<protein>
    <submittedName>
        <fullName evidence="1">Uncharacterized protein</fullName>
    </submittedName>
</protein>
<dbReference type="AlphaFoldDB" id="A0A4S2MFN9"/>
<dbReference type="EMBL" id="SJOL01000512">
    <property type="protein sequence ID" value="TGZ75581.1"/>
    <property type="molecule type" value="Genomic_DNA"/>
</dbReference>
<accession>A0A4S2MFN9</accession>
<gene>
    <name evidence="1" type="ORF">CRM22_000291</name>
</gene>
<name>A0A4S2MFN9_OPIFE</name>